<name>A0A1F6FPG2_9BACT</name>
<dbReference type="Gene3D" id="3.30.2310.20">
    <property type="entry name" value="RelE-like"/>
    <property type="match status" value="1"/>
</dbReference>
<evidence type="ECO:0008006" key="3">
    <source>
        <dbReference type="Google" id="ProtNLM"/>
    </source>
</evidence>
<gene>
    <name evidence="1" type="ORF">A2592_03385</name>
</gene>
<dbReference type="EMBL" id="MFMT01000042">
    <property type="protein sequence ID" value="OGG87737.1"/>
    <property type="molecule type" value="Genomic_DNA"/>
</dbReference>
<organism evidence="1 2">
    <name type="scientific">Candidatus Kaiserbacteria bacterium RIFOXYD1_FULL_42_15</name>
    <dbReference type="NCBI Taxonomy" id="1798532"/>
    <lineage>
        <taxon>Bacteria</taxon>
        <taxon>Candidatus Kaiseribacteriota</taxon>
    </lineage>
</organism>
<comment type="caution">
    <text evidence="1">The sequence shown here is derived from an EMBL/GenBank/DDBJ whole genome shotgun (WGS) entry which is preliminary data.</text>
</comment>
<dbReference type="InterPro" id="IPR035093">
    <property type="entry name" value="RelE/ParE_toxin_dom_sf"/>
</dbReference>
<dbReference type="AlphaFoldDB" id="A0A1F6FPG2"/>
<evidence type="ECO:0000313" key="2">
    <source>
        <dbReference type="Proteomes" id="UP000179230"/>
    </source>
</evidence>
<accession>A0A1F6FPG2</accession>
<reference evidence="1 2" key="1">
    <citation type="journal article" date="2016" name="Nat. Commun.">
        <title>Thousands of microbial genomes shed light on interconnected biogeochemical processes in an aquifer system.</title>
        <authorList>
            <person name="Anantharaman K."/>
            <person name="Brown C.T."/>
            <person name="Hug L.A."/>
            <person name="Sharon I."/>
            <person name="Castelle C.J."/>
            <person name="Probst A.J."/>
            <person name="Thomas B.C."/>
            <person name="Singh A."/>
            <person name="Wilkins M.J."/>
            <person name="Karaoz U."/>
            <person name="Brodie E.L."/>
            <person name="Williams K.H."/>
            <person name="Hubbard S.S."/>
            <person name="Banfield J.F."/>
        </authorList>
    </citation>
    <scope>NUCLEOTIDE SEQUENCE [LARGE SCALE GENOMIC DNA]</scope>
</reference>
<sequence length="80" mass="9575">MDRNQKFLKRLSNKEFDAVEHILRKILVRDTSSLDIKKLSSYKDVYRVRIGSIRIIFLDTGNHTEVLEISRRSEKTYKDF</sequence>
<dbReference type="Proteomes" id="UP000179230">
    <property type="component" value="Unassembled WGS sequence"/>
</dbReference>
<evidence type="ECO:0000313" key="1">
    <source>
        <dbReference type="EMBL" id="OGG87737.1"/>
    </source>
</evidence>
<proteinExistence type="predicted"/>
<protein>
    <recommendedName>
        <fullName evidence="3">Plasmid stabilization protein</fullName>
    </recommendedName>
</protein>
<dbReference type="SUPFAM" id="SSF143011">
    <property type="entry name" value="RelE-like"/>
    <property type="match status" value="1"/>
</dbReference>